<reference evidence="2 5" key="2">
    <citation type="submission" date="2020-08" db="EMBL/GenBank/DDBJ databases">
        <title>Genomic Encyclopedia of Type Strains, Phase IV (KMG-IV): sequencing the most valuable type-strain genomes for metagenomic binning, comparative biology and taxonomic classification.</title>
        <authorList>
            <person name="Goeker M."/>
        </authorList>
    </citation>
    <scope>NUCLEOTIDE SEQUENCE [LARGE SCALE GENOMIC DNA]</scope>
    <source>
        <strain evidence="2 5">DSM 11525</strain>
    </source>
</reference>
<evidence type="ECO:0000313" key="5">
    <source>
        <dbReference type="Proteomes" id="UP000563601"/>
    </source>
</evidence>
<dbReference type="AlphaFoldDB" id="A0A6P1TH76"/>
<sequence>MIIKVILLVAVMTYFARSSNWLNAAIFWGVGVLLLSFIFGGVQLGAIIGAAISFAIALGVFKLLDHLEGAGAWYWVAYVFGIAALIVVA</sequence>
<keyword evidence="1" id="KW-1133">Transmembrane helix</keyword>
<protein>
    <submittedName>
        <fullName evidence="2">Vacuolar-type H+-ATPase subunit I/STV1</fullName>
    </submittedName>
</protein>
<reference evidence="3 4" key="1">
    <citation type="submission" date="2020-01" db="EMBL/GenBank/DDBJ databases">
        <title>The possibility of degradation of plastic by Microbulbifer hydrolyticus IRE-31.</title>
        <authorList>
            <person name="Liu L."/>
        </authorList>
    </citation>
    <scope>NUCLEOTIDE SEQUENCE [LARGE SCALE GENOMIC DNA]</scope>
    <source>
        <strain evidence="3 4">IRE-31</strain>
    </source>
</reference>
<feature type="transmembrane region" description="Helical" evidence="1">
    <location>
        <begin position="72"/>
        <end position="88"/>
    </location>
</feature>
<name>A0A6P1TH76_9GAMM</name>
<accession>A0A6P1TH76</accession>
<gene>
    <name evidence="3" type="ORF">GTQ55_15080</name>
    <name evidence="2" type="ORF">HNQ53_002778</name>
</gene>
<evidence type="ECO:0000256" key="1">
    <source>
        <dbReference type="SAM" id="Phobius"/>
    </source>
</evidence>
<dbReference type="EMBL" id="CP047491">
    <property type="protein sequence ID" value="QHQ40172.1"/>
    <property type="molecule type" value="Genomic_DNA"/>
</dbReference>
<keyword evidence="1" id="KW-0472">Membrane</keyword>
<evidence type="ECO:0000313" key="4">
    <source>
        <dbReference type="Proteomes" id="UP000464675"/>
    </source>
</evidence>
<organism evidence="2 5">
    <name type="scientific">Microbulbifer hydrolyticus</name>
    <dbReference type="NCBI Taxonomy" id="48074"/>
    <lineage>
        <taxon>Bacteria</taxon>
        <taxon>Pseudomonadati</taxon>
        <taxon>Pseudomonadota</taxon>
        <taxon>Gammaproteobacteria</taxon>
        <taxon>Cellvibrionales</taxon>
        <taxon>Microbulbiferaceae</taxon>
        <taxon>Microbulbifer</taxon>
    </lineage>
</organism>
<feature type="transmembrane region" description="Helical" evidence="1">
    <location>
        <begin position="34"/>
        <end position="60"/>
    </location>
</feature>
<evidence type="ECO:0000313" key="3">
    <source>
        <dbReference type="EMBL" id="QHQ40172.1"/>
    </source>
</evidence>
<proteinExistence type="predicted"/>
<dbReference type="EMBL" id="JACHHR010000003">
    <property type="protein sequence ID" value="MBB5212553.1"/>
    <property type="molecule type" value="Genomic_DNA"/>
</dbReference>
<keyword evidence="4" id="KW-1185">Reference proteome</keyword>
<dbReference type="Proteomes" id="UP000563601">
    <property type="component" value="Unassembled WGS sequence"/>
</dbReference>
<evidence type="ECO:0000313" key="2">
    <source>
        <dbReference type="EMBL" id="MBB5212553.1"/>
    </source>
</evidence>
<dbReference type="RefSeq" id="WP_161859470.1">
    <property type="nucleotide sequence ID" value="NZ_CP047491.1"/>
</dbReference>
<dbReference type="Proteomes" id="UP000464675">
    <property type="component" value="Chromosome"/>
</dbReference>
<keyword evidence="1" id="KW-0812">Transmembrane</keyword>